<feature type="transmembrane region" description="Helical" evidence="8">
    <location>
        <begin position="283"/>
        <end position="301"/>
    </location>
</feature>
<feature type="transmembrane region" description="Helical" evidence="8">
    <location>
        <begin position="61"/>
        <end position="79"/>
    </location>
</feature>
<evidence type="ECO:0000256" key="5">
    <source>
        <dbReference type="ARBA" id="ARBA00022692"/>
    </source>
</evidence>
<keyword evidence="6 8" id="KW-1133">Transmembrane helix</keyword>
<feature type="transmembrane region" description="Helical" evidence="8">
    <location>
        <begin position="159"/>
        <end position="177"/>
    </location>
</feature>
<dbReference type="Proteomes" id="UP000682733">
    <property type="component" value="Unassembled WGS sequence"/>
</dbReference>
<dbReference type="InterPro" id="IPR032805">
    <property type="entry name" value="Wax_synthase_dom"/>
</dbReference>
<dbReference type="InterPro" id="IPR044851">
    <property type="entry name" value="Wax_synthase"/>
</dbReference>
<gene>
    <name evidence="10" type="ORF">OVA965_LOCUS1385</name>
    <name evidence="11" type="ORF">TMI583_LOCUS1386</name>
</gene>
<feature type="transmembrane region" description="Helical" evidence="8">
    <location>
        <begin position="351"/>
        <end position="371"/>
    </location>
</feature>
<evidence type="ECO:0000259" key="9">
    <source>
        <dbReference type="Pfam" id="PF13813"/>
    </source>
</evidence>
<evidence type="ECO:0000313" key="11">
    <source>
        <dbReference type="EMBL" id="CAF3517368.1"/>
    </source>
</evidence>
<comment type="caution">
    <text evidence="10">The sequence shown here is derived from an EMBL/GenBank/DDBJ whole genome shotgun (WGS) entry which is preliminary data.</text>
</comment>
<evidence type="ECO:0000256" key="4">
    <source>
        <dbReference type="ARBA" id="ARBA00022679"/>
    </source>
</evidence>
<comment type="similarity">
    <text evidence="3">Belongs to the wax synthase family.</text>
</comment>
<evidence type="ECO:0000256" key="2">
    <source>
        <dbReference type="ARBA" id="ARBA00005179"/>
    </source>
</evidence>
<dbReference type="AlphaFoldDB" id="A0A8S2CLU3"/>
<accession>A0A8S2CLU3</accession>
<evidence type="ECO:0000256" key="6">
    <source>
        <dbReference type="ARBA" id="ARBA00022989"/>
    </source>
</evidence>
<keyword evidence="7 8" id="KW-0472">Membrane</keyword>
<feature type="domain" description="Wax synthase" evidence="9">
    <location>
        <begin position="237"/>
        <end position="317"/>
    </location>
</feature>
<protein>
    <recommendedName>
        <fullName evidence="9">Wax synthase domain-containing protein</fullName>
    </recommendedName>
</protein>
<keyword evidence="5 8" id="KW-0812">Transmembrane</keyword>
<evidence type="ECO:0000256" key="7">
    <source>
        <dbReference type="ARBA" id="ARBA00023136"/>
    </source>
</evidence>
<evidence type="ECO:0000256" key="8">
    <source>
        <dbReference type="SAM" id="Phobius"/>
    </source>
</evidence>
<organism evidence="10 12">
    <name type="scientific">Didymodactylos carnosus</name>
    <dbReference type="NCBI Taxonomy" id="1234261"/>
    <lineage>
        <taxon>Eukaryota</taxon>
        <taxon>Metazoa</taxon>
        <taxon>Spiralia</taxon>
        <taxon>Gnathifera</taxon>
        <taxon>Rotifera</taxon>
        <taxon>Eurotatoria</taxon>
        <taxon>Bdelloidea</taxon>
        <taxon>Philodinida</taxon>
        <taxon>Philodinidae</taxon>
        <taxon>Didymodactylos</taxon>
    </lineage>
</organism>
<evidence type="ECO:0000313" key="10">
    <source>
        <dbReference type="EMBL" id="CAF0740101.1"/>
    </source>
</evidence>
<reference evidence="10" key="1">
    <citation type="submission" date="2021-02" db="EMBL/GenBank/DDBJ databases">
        <authorList>
            <person name="Nowell W R."/>
        </authorList>
    </citation>
    <scope>NUCLEOTIDE SEQUENCE</scope>
</reference>
<feature type="transmembrane region" description="Helical" evidence="8">
    <location>
        <begin position="6"/>
        <end position="25"/>
    </location>
</feature>
<dbReference type="PANTHER" id="PTHR31595:SF57">
    <property type="entry name" value="OS04G0481900 PROTEIN"/>
    <property type="match status" value="1"/>
</dbReference>
<dbReference type="Pfam" id="PF13813">
    <property type="entry name" value="MBOAT_2"/>
    <property type="match status" value="1"/>
</dbReference>
<name>A0A8S2CLU3_9BILA</name>
<feature type="transmembrane region" description="Helical" evidence="8">
    <location>
        <begin position="313"/>
        <end position="330"/>
    </location>
</feature>
<feature type="transmembrane region" description="Helical" evidence="8">
    <location>
        <begin position="197"/>
        <end position="219"/>
    </location>
</feature>
<dbReference type="Proteomes" id="UP000677228">
    <property type="component" value="Unassembled WGS sequence"/>
</dbReference>
<evidence type="ECO:0000256" key="1">
    <source>
        <dbReference type="ARBA" id="ARBA00004141"/>
    </source>
</evidence>
<dbReference type="PANTHER" id="PTHR31595">
    <property type="entry name" value="LONG-CHAIN-ALCOHOL O-FATTY-ACYLTRANSFERASE 3-RELATED"/>
    <property type="match status" value="1"/>
</dbReference>
<sequence>MLITFTVLYFIYGLIIGFVAMSLLISQHRNSYYTFRLLSLLCILLSLFTPIYLKYFSNLQFANSLVNVVSPVTGFLFAIKMTELAFTYTWLELCHISLYQIGIDFSTFPLYKYQSSRQIKSDKRDIVSFRDFMLENIKYLILSNKYGVNFSPFRQNCLIIIRGLFDVLFLIQTLKYVPYHYLQLHSKNFHVFNLECVFTYFLYGFILYFALGMVANVVFGLGGLCWNISTQSVFPEYPFLATSLQDFWSHRWNIYVKQSLHRISFIALPKLFHLEKDKQSINYIFYGYSAFFISGLLHEFMHTVANDKFSGKLLTFFMLHATFVGCEIYLKKFNYVINIQKNYPFLFKIFCWTYTIFILYCTAFLFCDPWIEANMFVALKSELT</sequence>
<comment type="subcellular location">
    <subcellularLocation>
        <location evidence="1">Membrane</location>
        <topology evidence="1">Multi-pass membrane protein</topology>
    </subcellularLocation>
</comment>
<comment type="pathway">
    <text evidence="2">Secondary metabolite biosynthesis.</text>
</comment>
<dbReference type="GO" id="GO:0006629">
    <property type="term" value="P:lipid metabolic process"/>
    <property type="evidence" value="ECO:0007669"/>
    <property type="project" value="InterPro"/>
</dbReference>
<dbReference type="EMBL" id="CAJOBA010000252">
    <property type="protein sequence ID" value="CAF3517368.1"/>
    <property type="molecule type" value="Genomic_DNA"/>
</dbReference>
<proteinExistence type="inferred from homology"/>
<evidence type="ECO:0000313" key="12">
    <source>
        <dbReference type="Proteomes" id="UP000677228"/>
    </source>
</evidence>
<evidence type="ECO:0000256" key="3">
    <source>
        <dbReference type="ARBA" id="ARBA00007282"/>
    </source>
</evidence>
<keyword evidence="4" id="KW-0808">Transferase</keyword>
<dbReference type="GO" id="GO:0016020">
    <property type="term" value="C:membrane"/>
    <property type="evidence" value="ECO:0007669"/>
    <property type="project" value="UniProtKB-SubCell"/>
</dbReference>
<dbReference type="EMBL" id="CAJNOK010000252">
    <property type="protein sequence ID" value="CAF0740101.1"/>
    <property type="molecule type" value="Genomic_DNA"/>
</dbReference>
<feature type="transmembrane region" description="Helical" evidence="8">
    <location>
        <begin position="37"/>
        <end position="55"/>
    </location>
</feature>
<dbReference type="GO" id="GO:0008374">
    <property type="term" value="F:O-acyltransferase activity"/>
    <property type="evidence" value="ECO:0007669"/>
    <property type="project" value="InterPro"/>
</dbReference>